<evidence type="ECO:0000313" key="3">
    <source>
        <dbReference type="Proteomes" id="UP000887013"/>
    </source>
</evidence>
<evidence type="ECO:0000313" key="2">
    <source>
        <dbReference type="EMBL" id="GFU12059.1"/>
    </source>
</evidence>
<sequence>MKIFILLSIVAVAWAKRNYRRPLENPDLYQGDIAGIDPHDRNALPKDSQRWPEGIIYYKTDFFVSKL</sequence>
<dbReference type="Proteomes" id="UP000887013">
    <property type="component" value="Unassembled WGS sequence"/>
</dbReference>
<reference evidence="2" key="1">
    <citation type="submission" date="2020-08" db="EMBL/GenBank/DDBJ databases">
        <title>Multicomponent nature underlies the extraordinary mechanical properties of spider dragline silk.</title>
        <authorList>
            <person name="Kono N."/>
            <person name="Nakamura H."/>
            <person name="Mori M."/>
            <person name="Yoshida Y."/>
            <person name="Ohtoshi R."/>
            <person name="Malay A.D."/>
            <person name="Moran D.A.P."/>
            <person name="Tomita M."/>
            <person name="Numata K."/>
            <person name="Arakawa K."/>
        </authorList>
    </citation>
    <scope>NUCLEOTIDE SEQUENCE</scope>
</reference>
<dbReference type="EMBL" id="BMAW01078704">
    <property type="protein sequence ID" value="GFU12059.1"/>
    <property type="molecule type" value="Genomic_DNA"/>
</dbReference>
<organism evidence="2 3">
    <name type="scientific">Nephila pilipes</name>
    <name type="common">Giant wood spider</name>
    <name type="synonym">Nephila maculata</name>
    <dbReference type="NCBI Taxonomy" id="299642"/>
    <lineage>
        <taxon>Eukaryota</taxon>
        <taxon>Metazoa</taxon>
        <taxon>Ecdysozoa</taxon>
        <taxon>Arthropoda</taxon>
        <taxon>Chelicerata</taxon>
        <taxon>Arachnida</taxon>
        <taxon>Araneae</taxon>
        <taxon>Araneomorphae</taxon>
        <taxon>Entelegynae</taxon>
        <taxon>Araneoidea</taxon>
        <taxon>Nephilidae</taxon>
        <taxon>Nephila</taxon>
    </lineage>
</organism>
<protein>
    <submittedName>
        <fullName evidence="2">Metalloendopeptidase</fullName>
    </submittedName>
</protein>
<name>A0A8X6QB38_NEPPI</name>
<feature type="signal peptide" evidence="1">
    <location>
        <begin position="1"/>
        <end position="15"/>
    </location>
</feature>
<proteinExistence type="predicted"/>
<keyword evidence="1" id="KW-0732">Signal</keyword>
<gene>
    <name evidence="2" type="primary">VMPA_38</name>
    <name evidence="2" type="ORF">NPIL_636771</name>
</gene>
<dbReference type="AlphaFoldDB" id="A0A8X6QB38"/>
<accession>A0A8X6QB38</accession>
<evidence type="ECO:0000256" key="1">
    <source>
        <dbReference type="SAM" id="SignalP"/>
    </source>
</evidence>
<dbReference type="OrthoDB" id="6434463at2759"/>
<comment type="caution">
    <text evidence="2">The sequence shown here is derived from an EMBL/GenBank/DDBJ whole genome shotgun (WGS) entry which is preliminary data.</text>
</comment>
<keyword evidence="3" id="KW-1185">Reference proteome</keyword>
<feature type="chain" id="PRO_5036481640" evidence="1">
    <location>
        <begin position="16"/>
        <end position="67"/>
    </location>
</feature>